<organism evidence="3 4">
    <name type="scientific">Dorea phocaeensis</name>
    <dbReference type="NCBI Taxonomy" id="2040291"/>
    <lineage>
        <taxon>Bacteria</taxon>
        <taxon>Bacillati</taxon>
        <taxon>Bacillota</taxon>
        <taxon>Clostridia</taxon>
        <taxon>Lachnospirales</taxon>
        <taxon>Lachnospiraceae</taxon>
        <taxon>Dorea</taxon>
    </lineage>
</organism>
<sequence>MKKKILSLLLVSVMALSMVACGSQPKDLSDSKANIEDFEYDISKNHISLKEYNGDLKTLYIQPNYEVDGKTYTTVLTDLWIDDNVNFVIFGNGIRDVNTSIFNSSEVEKVYFPKTMQVVYDKTLNYLHPDDGEKIQVYYEGTEEEWNSIFSSYERQTVKEAWNSSEDAGEKGEAVGESIADKLNGMMGSYDPSKFEYHYSVSKDSLEELIK</sequence>
<evidence type="ECO:0000313" key="4">
    <source>
        <dbReference type="Proteomes" id="UP000528555"/>
    </source>
</evidence>
<protein>
    <recommendedName>
        <fullName evidence="6">Lipoprotein</fullName>
    </recommendedName>
</protein>
<evidence type="ECO:0000313" key="5">
    <source>
        <dbReference type="Proteomes" id="UP000701680"/>
    </source>
</evidence>
<evidence type="ECO:0000313" key="3">
    <source>
        <dbReference type="EMBL" id="NVH58982.1"/>
    </source>
</evidence>
<feature type="chain" id="PRO_5039029800" description="Lipoprotein" evidence="1">
    <location>
        <begin position="23"/>
        <end position="211"/>
    </location>
</feature>
<keyword evidence="4" id="KW-1185">Reference proteome</keyword>
<dbReference type="Proteomes" id="UP000528555">
    <property type="component" value="Unassembled WGS sequence"/>
</dbReference>
<evidence type="ECO:0000313" key="2">
    <source>
        <dbReference type="EMBL" id="NSK15209.1"/>
    </source>
</evidence>
<feature type="signal peptide" evidence="1">
    <location>
        <begin position="1"/>
        <end position="22"/>
    </location>
</feature>
<proteinExistence type="predicted"/>
<dbReference type="PROSITE" id="PS51257">
    <property type="entry name" value="PROKAR_LIPOPROTEIN"/>
    <property type="match status" value="1"/>
</dbReference>
<evidence type="ECO:0008006" key="6">
    <source>
        <dbReference type="Google" id="ProtNLM"/>
    </source>
</evidence>
<reference evidence="4 5" key="1">
    <citation type="journal article" date="2020" name="Cell Host Microbe">
        <title>Functional and Genomic Variation between Human-Derived Isolates of Lachnospiraceae Reveals Inter- and Intra-Species Diversity.</title>
        <authorList>
            <person name="Sorbara M.T."/>
            <person name="Littmann E.R."/>
            <person name="Fontana E."/>
            <person name="Moody T.U."/>
            <person name="Kohout C.E."/>
            <person name="Gjonbalaj M."/>
            <person name="Eaton V."/>
            <person name="Seok R."/>
            <person name="Leiner I.M."/>
            <person name="Pamer E.G."/>
        </authorList>
    </citation>
    <scope>NUCLEOTIDE SEQUENCE [LARGE SCALE GENOMIC DNA]</scope>
    <source>
        <strain evidence="3 4">MSK.17.11</strain>
        <strain evidence="2 5">MSK.17.38</strain>
    </source>
</reference>
<evidence type="ECO:0000256" key="1">
    <source>
        <dbReference type="SAM" id="SignalP"/>
    </source>
</evidence>
<dbReference type="AlphaFoldDB" id="A0A850HMQ3"/>
<accession>A0A850HMQ3</accession>
<keyword evidence="1" id="KW-0732">Signal</keyword>
<name>A0A850HMQ3_9FIRM</name>
<dbReference type="EMBL" id="JAAITX010000007">
    <property type="protein sequence ID" value="NVH58982.1"/>
    <property type="molecule type" value="Genomic_DNA"/>
</dbReference>
<dbReference type="Proteomes" id="UP000701680">
    <property type="component" value="Unassembled WGS sequence"/>
</dbReference>
<dbReference type="EMBL" id="JAAIUO010000007">
    <property type="protein sequence ID" value="NSK15209.1"/>
    <property type="molecule type" value="Genomic_DNA"/>
</dbReference>
<comment type="caution">
    <text evidence="3">The sequence shown here is derived from an EMBL/GenBank/DDBJ whole genome shotgun (WGS) entry which is preliminary data.</text>
</comment>
<reference evidence="3" key="2">
    <citation type="submission" date="2020-02" db="EMBL/GenBank/DDBJ databases">
        <authorList>
            <person name="Littmann E."/>
            <person name="Sorbara M."/>
        </authorList>
    </citation>
    <scope>NUCLEOTIDE SEQUENCE</scope>
    <source>
        <strain evidence="3">MSK.17.11</strain>
        <strain evidence="2">MSK.17.38</strain>
    </source>
</reference>
<gene>
    <name evidence="3" type="ORF">G5A66_10105</name>
    <name evidence="2" type="ORF">G5A75_10130</name>
</gene>
<dbReference type="RefSeq" id="WP_173814974.1">
    <property type="nucleotide sequence ID" value="NZ_JAAITX010000007.1"/>
</dbReference>